<dbReference type="Proteomes" id="UP000001519">
    <property type="component" value="Chromosome 2A"/>
</dbReference>
<keyword evidence="1" id="KW-0472">Membrane</keyword>
<name>A0A2I2ZRU5_GORGO</name>
<feature type="transmembrane region" description="Helical" evidence="1">
    <location>
        <begin position="20"/>
        <end position="41"/>
    </location>
</feature>
<dbReference type="Bgee" id="ENSGGOG00000038721">
    <property type="expression patterns" value="Expressed in adult mammalian kidney"/>
</dbReference>
<keyword evidence="3" id="KW-1185">Reference proteome</keyword>
<organism evidence="2 3">
    <name type="scientific">Gorilla gorilla gorilla</name>
    <name type="common">Western lowland gorilla</name>
    <dbReference type="NCBI Taxonomy" id="9595"/>
    <lineage>
        <taxon>Eukaryota</taxon>
        <taxon>Metazoa</taxon>
        <taxon>Chordata</taxon>
        <taxon>Craniata</taxon>
        <taxon>Vertebrata</taxon>
        <taxon>Euteleostomi</taxon>
        <taxon>Mammalia</taxon>
        <taxon>Eutheria</taxon>
        <taxon>Euarchontoglires</taxon>
        <taxon>Primates</taxon>
        <taxon>Haplorrhini</taxon>
        <taxon>Catarrhini</taxon>
        <taxon>Hominidae</taxon>
        <taxon>Gorilla</taxon>
    </lineage>
</organism>
<accession>A0A2I2ZRU5</accession>
<dbReference type="AlphaFoldDB" id="A0A2I2ZRU5"/>
<reference evidence="2" key="3">
    <citation type="submission" date="2025-08" db="UniProtKB">
        <authorList>
            <consortium name="Ensembl"/>
        </authorList>
    </citation>
    <scope>IDENTIFICATION</scope>
</reference>
<keyword evidence="1" id="KW-1133">Transmembrane helix</keyword>
<reference evidence="2 3" key="2">
    <citation type="journal article" date="2012" name="Nature">
        <title>Insights into hominid evolution from the gorilla genome sequence.</title>
        <authorList>
            <person name="Scally A."/>
            <person name="Dutheil J.Y."/>
            <person name="Hillier L.W."/>
            <person name="Jordan G.E."/>
            <person name="Goodhead I."/>
            <person name="Herrero J."/>
            <person name="Hobolth A."/>
            <person name="Lappalainen T."/>
            <person name="Mailund T."/>
            <person name="Marques-Bonet T."/>
            <person name="McCarthy S."/>
            <person name="Montgomery S.H."/>
            <person name="Schwalie P.C."/>
            <person name="Tang Y.A."/>
            <person name="Ward M.C."/>
            <person name="Xue Y."/>
            <person name="Yngvadottir B."/>
            <person name="Alkan C."/>
            <person name="Andersen L.N."/>
            <person name="Ayub Q."/>
            <person name="Ball E.V."/>
            <person name="Beal K."/>
            <person name="Bradley B.J."/>
            <person name="Chen Y."/>
            <person name="Clee C.M."/>
            <person name="Fitzgerald S."/>
            <person name="Graves T.A."/>
            <person name="Gu Y."/>
            <person name="Heath P."/>
            <person name="Heger A."/>
            <person name="Karakoc E."/>
            <person name="Kolb-Kokocinski A."/>
            <person name="Laird G.K."/>
            <person name="Lunter G."/>
            <person name="Meader S."/>
            <person name="Mort M."/>
            <person name="Mullikin J.C."/>
            <person name="Munch K."/>
            <person name="O'Connor T.D."/>
            <person name="Phillips A.D."/>
            <person name="Prado-Martinez J."/>
            <person name="Rogers A.S."/>
            <person name="Sajjadian S."/>
            <person name="Schmidt D."/>
            <person name="Shaw K."/>
            <person name="Simpson J.T."/>
            <person name="Stenson P.D."/>
            <person name="Turner D.J."/>
            <person name="Vigilant L."/>
            <person name="Vilella A.J."/>
            <person name="Whitener W."/>
            <person name="Zhu B."/>
            <person name="Cooper D.N."/>
            <person name="de Jong P."/>
            <person name="Dermitzakis E.T."/>
            <person name="Eichler E.E."/>
            <person name="Flicek P."/>
            <person name="Goldman N."/>
            <person name="Mundy N.I."/>
            <person name="Ning Z."/>
            <person name="Odom D.T."/>
            <person name="Ponting C.P."/>
            <person name="Quail M.A."/>
            <person name="Ryder O.A."/>
            <person name="Searle S.M."/>
            <person name="Warren W.C."/>
            <person name="Wilson R.K."/>
            <person name="Schierup M.H."/>
            <person name="Rogers J."/>
            <person name="Tyler-Smith C."/>
            <person name="Durbin R."/>
        </authorList>
    </citation>
    <scope>NUCLEOTIDE SEQUENCE [LARGE SCALE GENOMIC DNA]</scope>
</reference>
<proteinExistence type="predicted"/>
<dbReference type="STRING" id="9593.ENSGGOP00000049862"/>
<evidence type="ECO:0000313" key="2">
    <source>
        <dbReference type="Ensembl" id="ENSGGOP00000049862.1"/>
    </source>
</evidence>
<dbReference type="EMBL" id="CABD030013508">
    <property type="status" value="NOT_ANNOTATED_CDS"/>
    <property type="molecule type" value="Genomic_DNA"/>
</dbReference>
<evidence type="ECO:0000256" key="1">
    <source>
        <dbReference type="SAM" id="Phobius"/>
    </source>
</evidence>
<dbReference type="InParanoid" id="A0A2I2ZRU5"/>
<evidence type="ECO:0000313" key="3">
    <source>
        <dbReference type="Proteomes" id="UP000001519"/>
    </source>
</evidence>
<reference evidence="2" key="4">
    <citation type="submission" date="2025-09" db="UniProtKB">
        <authorList>
            <consortium name="Ensembl"/>
        </authorList>
    </citation>
    <scope>IDENTIFICATION</scope>
</reference>
<dbReference type="Ensembl" id="ENSGGOT00000048585.1">
    <property type="protein sequence ID" value="ENSGGOP00000049862.1"/>
    <property type="gene ID" value="ENSGGOG00000038721.1"/>
</dbReference>
<protein>
    <submittedName>
        <fullName evidence="2">Uncharacterized protein</fullName>
    </submittedName>
</protein>
<keyword evidence="1" id="KW-0812">Transmembrane</keyword>
<reference evidence="3" key="1">
    <citation type="submission" date="2011-05" db="EMBL/GenBank/DDBJ databases">
        <title>Insights into the evolution of the great apes provided by the gorilla genome.</title>
        <authorList>
            <person name="Scally A."/>
        </authorList>
    </citation>
    <scope>NUCLEOTIDE SEQUENCE [LARGE SCALE GENOMIC DNA]</scope>
</reference>
<sequence length="58" mass="6627">MAYQGLTIPLIGFTGFFMPWFIPKVIITMLVTCSVCCFLAVMRKEFLLDAKSKPHHFS</sequence>